<reference evidence="1 2" key="1">
    <citation type="journal article" date="2021" name="BMC Genomics">
        <title>Datura genome reveals duplications of psychoactive alkaloid biosynthetic genes and high mutation rate following tissue culture.</title>
        <authorList>
            <person name="Rajewski A."/>
            <person name="Carter-House D."/>
            <person name="Stajich J."/>
            <person name="Litt A."/>
        </authorList>
    </citation>
    <scope>NUCLEOTIDE SEQUENCE [LARGE SCALE GENOMIC DNA]</scope>
    <source>
        <strain evidence="1">AR-01</strain>
    </source>
</reference>
<accession>A0ABS8S0G7</accession>
<comment type="caution">
    <text evidence="1">The sequence shown here is derived from an EMBL/GenBank/DDBJ whole genome shotgun (WGS) entry which is preliminary data.</text>
</comment>
<gene>
    <name evidence="1" type="ORF">HAX54_017281</name>
</gene>
<name>A0ABS8S0G7_DATST</name>
<dbReference type="PANTHER" id="PTHR33144">
    <property type="entry name" value="OS10G0409366 PROTEIN-RELATED"/>
    <property type="match status" value="1"/>
</dbReference>
<keyword evidence="2" id="KW-1185">Reference proteome</keyword>
<dbReference type="Proteomes" id="UP000823775">
    <property type="component" value="Unassembled WGS sequence"/>
</dbReference>
<dbReference type="Pfam" id="PF03004">
    <property type="entry name" value="Transposase_24"/>
    <property type="match status" value="1"/>
</dbReference>
<evidence type="ECO:0000313" key="2">
    <source>
        <dbReference type="Proteomes" id="UP000823775"/>
    </source>
</evidence>
<organism evidence="1 2">
    <name type="scientific">Datura stramonium</name>
    <name type="common">Jimsonweed</name>
    <name type="synonym">Common thornapple</name>
    <dbReference type="NCBI Taxonomy" id="4076"/>
    <lineage>
        <taxon>Eukaryota</taxon>
        <taxon>Viridiplantae</taxon>
        <taxon>Streptophyta</taxon>
        <taxon>Embryophyta</taxon>
        <taxon>Tracheophyta</taxon>
        <taxon>Spermatophyta</taxon>
        <taxon>Magnoliopsida</taxon>
        <taxon>eudicotyledons</taxon>
        <taxon>Gunneridae</taxon>
        <taxon>Pentapetalae</taxon>
        <taxon>asterids</taxon>
        <taxon>lamiids</taxon>
        <taxon>Solanales</taxon>
        <taxon>Solanaceae</taxon>
        <taxon>Solanoideae</taxon>
        <taxon>Datureae</taxon>
        <taxon>Datura</taxon>
    </lineage>
</organism>
<protein>
    <submittedName>
        <fullName evidence="1">Uncharacterized protein</fullName>
    </submittedName>
</protein>
<dbReference type="EMBL" id="JACEIK010000214">
    <property type="protein sequence ID" value="MCD7452526.1"/>
    <property type="molecule type" value="Genomic_DNA"/>
</dbReference>
<dbReference type="InterPro" id="IPR004252">
    <property type="entry name" value="Probable_transposase_24"/>
</dbReference>
<proteinExistence type="predicted"/>
<evidence type="ECO:0000313" key="1">
    <source>
        <dbReference type="EMBL" id="MCD7452526.1"/>
    </source>
</evidence>
<sequence length="310" mass="35068">MKAHSYSQAQTYDVNSSVGTIGINNEPGPSEAIKVRGPKLLKYIWNLPSGKTIVVPFNSCNQEIEKEGRKLDSFLGIISRTLDLTPLNVNDWRVFDKEEKIKLVEFVKKRNQANRISRAKQKMPHTGGSKSIATLMNEQDVDGIEPTRAKVYILTHTKCKDGRPLDEESSNIVDMMKEKLSNGETPIEQLHGSVAWEGGVYSQVLENDKSGYVRGLRLGPTPSLLWGSKSSSWNVSFDGLSNEVAHKLEQQIYELMELNKKQDEELTLMQKNQEMLVLELSWMRQDMWKYAPIENSRQVPDANSGNEQAI</sequence>
<dbReference type="PANTHER" id="PTHR33144:SF46">
    <property type="entry name" value="OS04G0610000 PROTEIN"/>
    <property type="match status" value="1"/>
</dbReference>